<keyword evidence="4" id="KW-1185">Reference proteome</keyword>
<sequence length="278" mass="31089">MKNFTAFFLFLLVSTFALAQKSEKIKGSKTVTIEPKEIGSFNSLEVSDNIVVYLDRGEKSELKIEADDNLHDIVKVDLTDKTLRINTTKEATNYKKLIVRVTYTKDLKMITAHNEAVINAIQEIQLEDIAFKTHDDTALFLNVNSQNFSLQADDNSKTELNLKSENATIALSKNTNLKALVSSLNLKCDLYQKAKATLEGDVTNANIRLDNNAQFTANNLVIKNADLLAESYSHCIFNVNTLLSIDASGNSQIQLYGEQKIELKRFMDNASLSKKPTK</sequence>
<dbReference type="STRING" id="468056.SAMN05443549_103248"/>
<dbReference type="AlphaFoldDB" id="A0A1M5IVS3"/>
<evidence type="ECO:0000256" key="1">
    <source>
        <dbReference type="SAM" id="SignalP"/>
    </source>
</evidence>
<dbReference type="Pfam" id="PF10988">
    <property type="entry name" value="DUF2807"/>
    <property type="match status" value="1"/>
</dbReference>
<proteinExistence type="predicted"/>
<evidence type="ECO:0000313" key="3">
    <source>
        <dbReference type="EMBL" id="SHG32070.1"/>
    </source>
</evidence>
<dbReference type="Gene3D" id="2.160.20.120">
    <property type="match status" value="1"/>
</dbReference>
<evidence type="ECO:0000259" key="2">
    <source>
        <dbReference type="Pfam" id="PF10988"/>
    </source>
</evidence>
<dbReference type="InterPro" id="IPR021255">
    <property type="entry name" value="DUF2807"/>
</dbReference>
<accession>A0A1M5IVS3</accession>
<dbReference type="EMBL" id="FQWB01000003">
    <property type="protein sequence ID" value="SHG32070.1"/>
    <property type="molecule type" value="Genomic_DNA"/>
</dbReference>
<organism evidence="3 4">
    <name type="scientific">Flavobacterium fluvii</name>
    <dbReference type="NCBI Taxonomy" id="468056"/>
    <lineage>
        <taxon>Bacteria</taxon>
        <taxon>Pseudomonadati</taxon>
        <taxon>Bacteroidota</taxon>
        <taxon>Flavobacteriia</taxon>
        <taxon>Flavobacteriales</taxon>
        <taxon>Flavobacteriaceae</taxon>
        <taxon>Flavobacterium</taxon>
    </lineage>
</organism>
<feature type="domain" description="Putative auto-transporter adhesin head GIN" evidence="2">
    <location>
        <begin position="41"/>
        <end position="258"/>
    </location>
</feature>
<name>A0A1M5IVS3_9FLAO</name>
<feature type="chain" id="PRO_5013177797" evidence="1">
    <location>
        <begin position="20"/>
        <end position="278"/>
    </location>
</feature>
<evidence type="ECO:0000313" key="4">
    <source>
        <dbReference type="Proteomes" id="UP000184516"/>
    </source>
</evidence>
<keyword evidence="1" id="KW-0732">Signal</keyword>
<gene>
    <name evidence="3" type="ORF">SAMN05443549_103248</name>
</gene>
<dbReference type="Proteomes" id="UP000184516">
    <property type="component" value="Unassembled WGS sequence"/>
</dbReference>
<dbReference type="RefSeq" id="WP_073369949.1">
    <property type="nucleotide sequence ID" value="NZ_FQWB01000003.1"/>
</dbReference>
<feature type="signal peptide" evidence="1">
    <location>
        <begin position="1"/>
        <end position="19"/>
    </location>
</feature>
<reference evidence="4" key="1">
    <citation type="submission" date="2016-11" db="EMBL/GenBank/DDBJ databases">
        <authorList>
            <person name="Varghese N."/>
            <person name="Submissions S."/>
        </authorList>
    </citation>
    <scope>NUCLEOTIDE SEQUENCE [LARGE SCALE GENOMIC DNA]</scope>
    <source>
        <strain evidence="4">DSM 19978</strain>
    </source>
</reference>
<protein>
    <submittedName>
        <fullName evidence="3">Putative auto-transporter adhesin, head GIN domain</fullName>
    </submittedName>
</protein>
<dbReference type="OrthoDB" id="1419485at2"/>